<feature type="transmembrane region" description="Helical" evidence="12">
    <location>
        <begin position="141"/>
        <end position="164"/>
    </location>
</feature>
<dbReference type="RefSeq" id="WP_033241881.1">
    <property type="nucleotide sequence ID" value="NZ_JBIRUQ010000001.1"/>
</dbReference>
<evidence type="ECO:0000256" key="5">
    <source>
        <dbReference type="ARBA" id="ARBA00010185"/>
    </source>
</evidence>
<dbReference type="Proteomes" id="UP001611263">
    <property type="component" value="Unassembled WGS sequence"/>
</dbReference>
<feature type="transmembrane region" description="Helical" evidence="12">
    <location>
        <begin position="243"/>
        <end position="262"/>
    </location>
</feature>
<evidence type="ECO:0000256" key="6">
    <source>
        <dbReference type="ARBA" id="ARBA00012487"/>
    </source>
</evidence>
<proteinExistence type="inferred from homology"/>
<keyword evidence="7 11" id="KW-0808">Transferase</keyword>
<comment type="catalytic activity">
    <reaction evidence="1 11">
        <text>a 1,2-diacyl-sn-glycero-3-phosphate + CTP + H(+) = a CDP-1,2-diacyl-sn-glycerol + diphosphate</text>
        <dbReference type="Rhea" id="RHEA:16229"/>
        <dbReference type="ChEBI" id="CHEBI:15378"/>
        <dbReference type="ChEBI" id="CHEBI:33019"/>
        <dbReference type="ChEBI" id="CHEBI:37563"/>
        <dbReference type="ChEBI" id="CHEBI:58332"/>
        <dbReference type="ChEBI" id="CHEBI:58608"/>
        <dbReference type="EC" id="2.7.7.41"/>
    </reaction>
</comment>
<feature type="transmembrane region" description="Helical" evidence="12">
    <location>
        <begin position="48"/>
        <end position="77"/>
    </location>
</feature>
<evidence type="ECO:0000256" key="2">
    <source>
        <dbReference type="ARBA" id="ARBA00004141"/>
    </source>
</evidence>
<sequence>MSIDPTVGFTVAAMVGILVVAEIVVLGLRRLAPGVDRTELTQRIRSWWVIVLAGGIALVLDTTVVLILLALVSYLALKEYLSMIPTRRADRIVLLVAYLAIPTQWVWIAVRDYGIFIVWVPVYLFIAIPSVMVLRGETAGFLRALGTMFWGSMLSVFAIGHVAYLYVLPGDESSGAGLLLMLLLLTQGNDVAQYIWGRVLGRRRVAPTVSPNKTVEGFLGGLVTTTVVATVIGPLLTPLSWPMSMAAGAILAVTGFLGDLTVSAVKRDLGVKDTGSLIPGHGGVLDRVDSLIFAAPLFFHFVHYFYY</sequence>
<reference evidence="13 14" key="1">
    <citation type="submission" date="2024-10" db="EMBL/GenBank/DDBJ databases">
        <title>The Natural Products Discovery Center: Release of the First 8490 Sequenced Strains for Exploring Actinobacteria Biosynthetic Diversity.</title>
        <authorList>
            <person name="Kalkreuter E."/>
            <person name="Kautsar S.A."/>
            <person name="Yang D."/>
            <person name="Bader C.D."/>
            <person name="Teijaro C.N."/>
            <person name="Fluegel L."/>
            <person name="Davis C.M."/>
            <person name="Simpson J.R."/>
            <person name="Lauterbach L."/>
            <person name="Steele A.D."/>
            <person name="Gui C."/>
            <person name="Meng S."/>
            <person name="Li G."/>
            <person name="Viehrig K."/>
            <person name="Ye F."/>
            <person name="Su P."/>
            <person name="Kiefer A.F."/>
            <person name="Nichols A."/>
            <person name="Cepeda A.J."/>
            <person name="Yan W."/>
            <person name="Fan B."/>
            <person name="Jiang Y."/>
            <person name="Adhikari A."/>
            <person name="Zheng C.-J."/>
            <person name="Schuster L."/>
            <person name="Cowan T.M."/>
            <person name="Smanski M.J."/>
            <person name="Chevrette M.G."/>
            <person name="De Carvalho L.P.S."/>
            <person name="Shen B."/>
        </authorList>
    </citation>
    <scope>NUCLEOTIDE SEQUENCE [LARGE SCALE GENOMIC DNA]</scope>
    <source>
        <strain evidence="13 14">NPDC020568</strain>
    </source>
</reference>
<evidence type="ECO:0000256" key="12">
    <source>
        <dbReference type="SAM" id="Phobius"/>
    </source>
</evidence>
<organism evidence="13 14">
    <name type="scientific">Nocardia carnea</name>
    <dbReference type="NCBI Taxonomy" id="37328"/>
    <lineage>
        <taxon>Bacteria</taxon>
        <taxon>Bacillati</taxon>
        <taxon>Actinomycetota</taxon>
        <taxon>Actinomycetes</taxon>
        <taxon>Mycobacteriales</taxon>
        <taxon>Nocardiaceae</taxon>
        <taxon>Nocardia</taxon>
    </lineage>
</organism>
<comment type="caution">
    <text evidence="13">The sequence shown here is derived from an EMBL/GenBank/DDBJ whole genome shotgun (WGS) entry which is preliminary data.</text>
</comment>
<keyword evidence="8 11" id="KW-0812">Transmembrane</keyword>
<name>A0ABW7TGU4_9NOCA</name>
<dbReference type="Pfam" id="PF01148">
    <property type="entry name" value="CTP_transf_1"/>
    <property type="match status" value="1"/>
</dbReference>
<keyword evidence="14" id="KW-1185">Reference proteome</keyword>
<evidence type="ECO:0000256" key="11">
    <source>
        <dbReference type="RuleBase" id="RU003938"/>
    </source>
</evidence>
<dbReference type="PANTHER" id="PTHR43535">
    <property type="entry name" value="PHOSPHATIDATE CYTIDYLYLTRANSFERASE"/>
    <property type="match status" value="1"/>
</dbReference>
<dbReference type="EC" id="2.7.7.41" evidence="6 11"/>
<evidence type="ECO:0000256" key="7">
    <source>
        <dbReference type="ARBA" id="ARBA00022679"/>
    </source>
</evidence>
<feature type="transmembrane region" description="Helical" evidence="12">
    <location>
        <begin position="217"/>
        <end position="237"/>
    </location>
</feature>
<comment type="similarity">
    <text evidence="5 11">Belongs to the CDS family.</text>
</comment>
<feature type="transmembrane region" description="Helical" evidence="12">
    <location>
        <begin position="7"/>
        <end position="28"/>
    </location>
</feature>
<evidence type="ECO:0000313" key="13">
    <source>
        <dbReference type="EMBL" id="MFI1460257.1"/>
    </source>
</evidence>
<dbReference type="GeneID" id="93505364"/>
<protein>
    <recommendedName>
        <fullName evidence="6 11">Phosphatidate cytidylyltransferase</fullName>
        <ecNumber evidence="6 11">2.7.7.41</ecNumber>
    </recommendedName>
</protein>
<dbReference type="PROSITE" id="PS01315">
    <property type="entry name" value="CDS"/>
    <property type="match status" value="1"/>
</dbReference>
<keyword evidence="10 12" id="KW-0472">Membrane</keyword>
<comment type="pathway">
    <text evidence="4">Lipid metabolism.</text>
</comment>
<feature type="transmembrane region" description="Helical" evidence="12">
    <location>
        <begin position="113"/>
        <end position="134"/>
    </location>
</feature>
<evidence type="ECO:0000256" key="8">
    <source>
        <dbReference type="ARBA" id="ARBA00022692"/>
    </source>
</evidence>
<feature type="transmembrane region" description="Helical" evidence="12">
    <location>
        <begin position="89"/>
        <end position="107"/>
    </location>
</feature>
<dbReference type="GO" id="GO:0004605">
    <property type="term" value="F:phosphatidate cytidylyltransferase activity"/>
    <property type="evidence" value="ECO:0007669"/>
    <property type="project" value="UniProtKB-EC"/>
</dbReference>
<gene>
    <name evidence="13" type="ORF">ACH4WX_05980</name>
</gene>
<dbReference type="PANTHER" id="PTHR43535:SF1">
    <property type="entry name" value="PHOSPHATIDATE CYTIDYLYLTRANSFERASE"/>
    <property type="match status" value="1"/>
</dbReference>
<comment type="pathway">
    <text evidence="3 11">Phospholipid metabolism; CDP-diacylglycerol biosynthesis; CDP-diacylglycerol from sn-glycerol 3-phosphate: step 3/3.</text>
</comment>
<evidence type="ECO:0000256" key="1">
    <source>
        <dbReference type="ARBA" id="ARBA00001698"/>
    </source>
</evidence>
<feature type="transmembrane region" description="Helical" evidence="12">
    <location>
        <begin position="176"/>
        <end position="196"/>
    </location>
</feature>
<dbReference type="InterPro" id="IPR000374">
    <property type="entry name" value="PC_trans"/>
</dbReference>
<evidence type="ECO:0000256" key="9">
    <source>
        <dbReference type="ARBA" id="ARBA00022989"/>
    </source>
</evidence>
<keyword evidence="11 13" id="KW-0548">Nucleotidyltransferase</keyword>
<evidence type="ECO:0000256" key="3">
    <source>
        <dbReference type="ARBA" id="ARBA00005119"/>
    </source>
</evidence>
<comment type="subcellular location">
    <subcellularLocation>
        <location evidence="2">Membrane</location>
        <topology evidence="2">Multi-pass membrane protein</topology>
    </subcellularLocation>
</comment>
<evidence type="ECO:0000256" key="10">
    <source>
        <dbReference type="ARBA" id="ARBA00023136"/>
    </source>
</evidence>
<evidence type="ECO:0000256" key="4">
    <source>
        <dbReference type="ARBA" id="ARBA00005189"/>
    </source>
</evidence>
<dbReference type="EMBL" id="JBIRUQ010000001">
    <property type="protein sequence ID" value="MFI1460257.1"/>
    <property type="molecule type" value="Genomic_DNA"/>
</dbReference>
<keyword evidence="9 12" id="KW-1133">Transmembrane helix</keyword>
<evidence type="ECO:0000313" key="14">
    <source>
        <dbReference type="Proteomes" id="UP001611263"/>
    </source>
</evidence>
<accession>A0ABW7TGU4</accession>